<gene>
    <name evidence="1" type="ORF">EM595_2454</name>
</gene>
<organism evidence="1 2">
    <name type="scientific">Duffyella gerundensis</name>
    <dbReference type="NCBI Taxonomy" id="1619313"/>
    <lineage>
        <taxon>Bacteria</taxon>
        <taxon>Pseudomonadati</taxon>
        <taxon>Pseudomonadota</taxon>
        <taxon>Gammaproteobacteria</taxon>
        <taxon>Enterobacterales</taxon>
        <taxon>Erwiniaceae</taxon>
        <taxon>Duffyella</taxon>
    </lineage>
</organism>
<accession>A0A0U5L423</accession>
<dbReference type="AlphaFoldDB" id="A0A0U5L423"/>
<dbReference type="InterPro" id="IPR020489">
    <property type="entry name" value="Uncharacterised_YejG"/>
</dbReference>
<name>A0A0U5L423_9GAMM</name>
<dbReference type="OrthoDB" id="6413388at2"/>
<evidence type="ECO:0000313" key="2">
    <source>
        <dbReference type="Proteomes" id="UP000059419"/>
    </source>
</evidence>
<dbReference type="Proteomes" id="UP000059419">
    <property type="component" value="Chromosome 1"/>
</dbReference>
<protein>
    <recommendedName>
        <fullName evidence="3">YejG-like protein</fullName>
    </recommendedName>
</protein>
<keyword evidence="2" id="KW-1185">Reference proteome</keyword>
<evidence type="ECO:0000313" key="1">
    <source>
        <dbReference type="EMBL" id="CUU24687.1"/>
    </source>
</evidence>
<dbReference type="NCBIfam" id="NF008811">
    <property type="entry name" value="PRK11835.1"/>
    <property type="match status" value="1"/>
</dbReference>
<reference evidence="2" key="1">
    <citation type="submission" date="2015-11" db="EMBL/GenBank/DDBJ databases">
        <authorList>
            <person name="Blom J."/>
        </authorList>
    </citation>
    <scope>NUCLEOTIDE SEQUENCE [LARGE SCALE GENOMIC DNA]</scope>
</reference>
<sequence>MSGLQLSIVHRLPHSYRWCAEGPGGKIEPQDNNLLANEQDLIGLRLLSHDGKSAWEVMQQMKMMLAEIEVNGSVVECEGEPCLFVRRCDESATTCRLKNQGVAIAETFAAWQRA</sequence>
<dbReference type="KEGG" id="ege:EM595_2454"/>
<proteinExistence type="predicted"/>
<dbReference type="STRING" id="1619313.EM595_2454"/>
<dbReference type="EMBL" id="LN907827">
    <property type="protein sequence ID" value="CUU24687.1"/>
    <property type="molecule type" value="Genomic_DNA"/>
</dbReference>
<evidence type="ECO:0008006" key="3">
    <source>
        <dbReference type="Google" id="ProtNLM"/>
    </source>
</evidence>
<dbReference type="Pfam" id="PF13989">
    <property type="entry name" value="YejG"/>
    <property type="match status" value="1"/>
</dbReference>
<dbReference type="PATRIC" id="fig|1619313.3.peg.2551"/>